<protein>
    <submittedName>
        <fullName evidence="2">Tetratricopeptide repeat protein</fullName>
    </submittedName>
</protein>
<keyword evidence="3" id="KW-1185">Reference proteome</keyword>
<dbReference type="Proteomes" id="UP000290218">
    <property type="component" value="Unassembled WGS sequence"/>
</dbReference>
<gene>
    <name evidence="2" type="ORF">ESB00_09875</name>
</gene>
<dbReference type="AlphaFoldDB" id="A0A4Q1CAN5"/>
<dbReference type="InterPro" id="IPR011990">
    <property type="entry name" value="TPR-like_helical_dom_sf"/>
</dbReference>
<evidence type="ECO:0000256" key="1">
    <source>
        <dbReference type="SAM" id="SignalP"/>
    </source>
</evidence>
<organism evidence="2 3">
    <name type="scientific">Oleiharenicola lentus</name>
    <dbReference type="NCBI Taxonomy" id="2508720"/>
    <lineage>
        <taxon>Bacteria</taxon>
        <taxon>Pseudomonadati</taxon>
        <taxon>Verrucomicrobiota</taxon>
        <taxon>Opitutia</taxon>
        <taxon>Opitutales</taxon>
        <taxon>Opitutaceae</taxon>
        <taxon>Oleiharenicola</taxon>
    </lineage>
</organism>
<dbReference type="Gene3D" id="2.120.10.30">
    <property type="entry name" value="TolB, C-terminal domain"/>
    <property type="match status" value="1"/>
</dbReference>
<comment type="caution">
    <text evidence="2">The sequence shown here is derived from an EMBL/GenBank/DDBJ whole genome shotgun (WGS) entry which is preliminary data.</text>
</comment>
<sequence length="421" mass="44605">MHRLLTLFLIGATALSAAPKHATLLREAGAAAKAGDNATALAKMEEAAQLRPDYPRVQINLARLYAAQQRPDAALAALQRLADMGLQMNVAADPGLAALKELPRFQTLAQQLAVGPDATAASDEASFALTDVTGIIESCLVDPETLVWYFGDVRNRCIWVRDVSSGTAQLRKFTHDDDALDGVFKIALSADRKTLWAATATVGVMTGSDAEDGKRTALVAIDFATGRVRARYPVPADGRNHLLGDFVIAADGSLYATDSVSSVIWRLPAGGTALEPWLESDEFLSLQGIALDSAGQHLCVADYANGIWRIATDTKTPTLLTAPANATFFGIDGLYAVPGGILAVQNGVNPQRVLRIDLPSGKKPLVRAVAQGRPAMTDLALGQVFNGRFHFVGNSGWALFDPPPTTPPAARTVTILSTAVE</sequence>
<dbReference type="InterPro" id="IPR011042">
    <property type="entry name" value="6-blade_b-propeller_TolB-like"/>
</dbReference>
<dbReference type="OrthoDB" id="8584394at2"/>
<dbReference type="Pfam" id="PF14559">
    <property type="entry name" value="TPR_19"/>
    <property type="match status" value="1"/>
</dbReference>
<evidence type="ECO:0000313" key="2">
    <source>
        <dbReference type="EMBL" id="RXK56157.1"/>
    </source>
</evidence>
<feature type="chain" id="PRO_5020342984" evidence="1">
    <location>
        <begin position="18"/>
        <end position="421"/>
    </location>
</feature>
<dbReference type="SUPFAM" id="SSF48452">
    <property type="entry name" value="TPR-like"/>
    <property type="match status" value="1"/>
</dbReference>
<dbReference type="Gene3D" id="1.25.40.10">
    <property type="entry name" value="Tetratricopeptide repeat domain"/>
    <property type="match status" value="1"/>
</dbReference>
<proteinExistence type="predicted"/>
<name>A0A4Q1CAN5_9BACT</name>
<keyword evidence="1" id="KW-0732">Signal</keyword>
<dbReference type="EMBL" id="SDHX01000001">
    <property type="protein sequence ID" value="RXK56157.1"/>
    <property type="molecule type" value="Genomic_DNA"/>
</dbReference>
<accession>A0A4Q1CAN5</accession>
<dbReference type="RefSeq" id="WP_129047523.1">
    <property type="nucleotide sequence ID" value="NZ_SDHX01000001.1"/>
</dbReference>
<feature type="signal peptide" evidence="1">
    <location>
        <begin position="1"/>
        <end position="17"/>
    </location>
</feature>
<dbReference type="SUPFAM" id="SSF63825">
    <property type="entry name" value="YWTD domain"/>
    <property type="match status" value="1"/>
</dbReference>
<evidence type="ECO:0000313" key="3">
    <source>
        <dbReference type="Proteomes" id="UP000290218"/>
    </source>
</evidence>
<reference evidence="2 3" key="1">
    <citation type="submission" date="2019-01" db="EMBL/GenBank/DDBJ databases">
        <title>Lacunisphaera sp. strain TWA-58.</title>
        <authorList>
            <person name="Chen W.-M."/>
        </authorList>
    </citation>
    <scope>NUCLEOTIDE SEQUENCE [LARGE SCALE GENOMIC DNA]</scope>
    <source>
        <strain evidence="2 3">TWA-58</strain>
    </source>
</reference>